<evidence type="ECO:0000256" key="1">
    <source>
        <dbReference type="SAM" id="MobiDB-lite"/>
    </source>
</evidence>
<proteinExistence type="predicted"/>
<keyword evidence="4" id="KW-1185">Reference proteome</keyword>
<reference evidence="4" key="1">
    <citation type="submission" date="2013-03" db="EMBL/GenBank/DDBJ databases">
        <title>The Genome Sequence of Anopheles epiroticus epiroticus2.</title>
        <authorList>
            <consortium name="The Broad Institute Genomics Platform"/>
            <person name="Neafsey D.E."/>
            <person name="Howell P."/>
            <person name="Walker B."/>
            <person name="Young S.K."/>
            <person name="Zeng Q."/>
            <person name="Gargeya S."/>
            <person name="Fitzgerald M."/>
            <person name="Haas B."/>
            <person name="Abouelleil A."/>
            <person name="Allen A.W."/>
            <person name="Alvarado L."/>
            <person name="Arachchi H.M."/>
            <person name="Berlin A.M."/>
            <person name="Chapman S.B."/>
            <person name="Gainer-Dewar J."/>
            <person name="Goldberg J."/>
            <person name="Griggs A."/>
            <person name="Gujja S."/>
            <person name="Hansen M."/>
            <person name="Howarth C."/>
            <person name="Imamovic A."/>
            <person name="Ireland A."/>
            <person name="Larimer J."/>
            <person name="McCowan C."/>
            <person name="Murphy C."/>
            <person name="Pearson M."/>
            <person name="Poon T.W."/>
            <person name="Priest M."/>
            <person name="Roberts A."/>
            <person name="Saif S."/>
            <person name="Shea T."/>
            <person name="Sisk P."/>
            <person name="Sykes S."/>
            <person name="Wortman J."/>
            <person name="Nusbaum C."/>
            <person name="Birren B."/>
        </authorList>
    </citation>
    <scope>NUCLEOTIDE SEQUENCE [LARGE SCALE GENOMIC DNA]</scope>
    <source>
        <strain evidence="4">Epiroticus2</strain>
    </source>
</reference>
<feature type="region of interest" description="Disordered" evidence="1">
    <location>
        <begin position="235"/>
        <end position="289"/>
    </location>
</feature>
<evidence type="ECO:0000313" key="3">
    <source>
        <dbReference type="EnsemblMetazoa" id="AEPI005123-PA"/>
    </source>
</evidence>
<feature type="chain" id="PRO_5008131142" description="VM domain-containing protein" evidence="2">
    <location>
        <begin position="20"/>
        <end position="598"/>
    </location>
</feature>
<feature type="compositionally biased region" description="Basic residues" evidence="1">
    <location>
        <begin position="586"/>
        <end position="598"/>
    </location>
</feature>
<feature type="compositionally biased region" description="Low complexity" evidence="1">
    <location>
        <begin position="246"/>
        <end position="257"/>
    </location>
</feature>
<reference evidence="3" key="2">
    <citation type="submission" date="2020-05" db="UniProtKB">
        <authorList>
            <consortium name="EnsemblMetazoa"/>
        </authorList>
    </citation>
    <scope>IDENTIFICATION</scope>
    <source>
        <strain evidence="3">Epiroticus2</strain>
    </source>
</reference>
<evidence type="ECO:0000256" key="2">
    <source>
        <dbReference type="SAM" id="SignalP"/>
    </source>
</evidence>
<feature type="compositionally biased region" description="Low complexity" evidence="1">
    <location>
        <begin position="506"/>
        <end position="532"/>
    </location>
</feature>
<dbReference type="Proteomes" id="UP000075885">
    <property type="component" value="Unassembled WGS sequence"/>
</dbReference>
<feature type="signal peptide" evidence="2">
    <location>
        <begin position="1"/>
        <end position="19"/>
    </location>
</feature>
<dbReference type="VEuPathDB" id="VectorBase:AEPI005123"/>
<organism evidence="3 4">
    <name type="scientific">Anopheles epiroticus</name>
    <dbReference type="NCBI Taxonomy" id="199890"/>
    <lineage>
        <taxon>Eukaryota</taxon>
        <taxon>Metazoa</taxon>
        <taxon>Ecdysozoa</taxon>
        <taxon>Arthropoda</taxon>
        <taxon>Hexapoda</taxon>
        <taxon>Insecta</taxon>
        <taxon>Pterygota</taxon>
        <taxon>Neoptera</taxon>
        <taxon>Endopterygota</taxon>
        <taxon>Diptera</taxon>
        <taxon>Nematocera</taxon>
        <taxon>Culicoidea</taxon>
        <taxon>Culicidae</taxon>
        <taxon>Anophelinae</taxon>
        <taxon>Anopheles</taxon>
    </lineage>
</organism>
<feature type="compositionally biased region" description="Basic and acidic residues" evidence="1">
    <location>
        <begin position="259"/>
        <end position="278"/>
    </location>
</feature>
<feature type="compositionally biased region" description="Low complexity" evidence="1">
    <location>
        <begin position="342"/>
        <end position="354"/>
    </location>
</feature>
<keyword evidence="2" id="KW-0732">Signal</keyword>
<evidence type="ECO:0008006" key="5">
    <source>
        <dbReference type="Google" id="ProtNLM"/>
    </source>
</evidence>
<feature type="compositionally biased region" description="Polar residues" evidence="1">
    <location>
        <begin position="328"/>
        <end position="341"/>
    </location>
</feature>
<feature type="region of interest" description="Disordered" evidence="1">
    <location>
        <begin position="320"/>
        <end position="370"/>
    </location>
</feature>
<name>A0A182PDW8_9DIPT</name>
<feature type="region of interest" description="Disordered" evidence="1">
    <location>
        <begin position="41"/>
        <end position="62"/>
    </location>
</feature>
<feature type="region of interest" description="Disordered" evidence="1">
    <location>
        <begin position="492"/>
        <end position="598"/>
    </location>
</feature>
<dbReference type="STRING" id="199890.A0A182PDW8"/>
<dbReference type="EnsemblMetazoa" id="AEPI005123-RA">
    <property type="protein sequence ID" value="AEPI005123-PA"/>
    <property type="gene ID" value="AEPI005123"/>
</dbReference>
<feature type="compositionally biased region" description="Basic residues" evidence="1">
    <location>
        <begin position="541"/>
        <end position="554"/>
    </location>
</feature>
<protein>
    <recommendedName>
        <fullName evidence="5">VM domain-containing protein</fullName>
    </recommendedName>
</protein>
<dbReference type="AlphaFoldDB" id="A0A182PDW8"/>
<evidence type="ECO:0000313" key="4">
    <source>
        <dbReference type="Proteomes" id="UP000075885"/>
    </source>
</evidence>
<sequence length="598" mass="63718">MAMQIALVCLVWVVVGALGQCGEEWYGGEVRASYRPDGYASVEDRSAPSYEEPSEEYYSVKRQRSLRSSRYSPVSSYRYGNDYRQDSEDDWERYEGGRKSHYDVHKARRKYDAYGKSSRSDYGTKGAPLQQGVKVYERKKTSRAAKYAGEGAAPGYGKTTSLTYKAVPPKASCAQNLLIGCTPTVTRVPCSASSPYHSYGGGHSGGVPYYPPAPVYHHAPAPAATHYPAPHPAPYAAYGHPPPSSHYPAPSASHGAPVHQKEHGPADYHHAKPSEDAHGYGPSYKAATPEEVPGFAAPVQEEQSESPKVPIISAFLKPSEQPTGAVATPSSATLPSTQTNGTAAASETTTTKSTPQPGLTPAPTDTKEENDTFWDENAESSTDVIEGSAARKLHRSATGQALRCSKQQACGKSSTSPTTTKMNSFIAITLLAVIGVAIAAPSKYGHAGGHHAAVVPGPAVVHTYPAVAPVVKCGHNLLVSCDPHHHPVPCKAAHGHHEAHHGGYGHHAPAPAPAYHHAPAPHYAPAAPAYHAPAEHGEYRAKHHKKHHKKHGKGKSADNVGDSIDSSSEAIAQHRPSCPEANGGRKCNRKRTNGNKRL</sequence>
<accession>A0A182PDW8</accession>